<dbReference type="InterPro" id="IPR036426">
    <property type="entry name" value="Bulb-type_lectin_dom_sf"/>
</dbReference>
<evidence type="ECO:0000313" key="7">
    <source>
        <dbReference type="Proteomes" id="UP000479691"/>
    </source>
</evidence>
<dbReference type="Proteomes" id="UP000479691">
    <property type="component" value="Unassembled WGS sequence"/>
</dbReference>
<feature type="domain" description="Bulb-type lectin" evidence="1">
    <location>
        <begin position="5"/>
        <end position="117"/>
    </location>
</feature>
<evidence type="ECO:0000313" key="4">
    <source>
        <dbReference type="EMBL" id="KAF3225820.1"/>
    </source>
</evidence>
<dbReference type="EMBL" id="JAABOE010000005">
    <property type="protein sequence ID" value="KAF3190668.1"/>
    <property type="molecule type" value="Genomic_DNA"/>
</dbReference>
<comment type="caution">
    <text evidence="2">The sequence shown here is derived from an EMBL/GenBank/DDBJ whole genome shotgun (WGS) entry which is preliminary data.</text>
</comment>
<protein>
    <recommendedName>
        <fullName evidence="1">Bulb-type lectin domain-containing protein</fullName>
    </recommendedName>
</protein>
<evidence type="ECO:0000313" key="6">
    <source>
        <dbReference type="Proteomes" id="UP000472727"/>
    </source>
</evidence>
<dbReference type="OrthoDB" id="1884773at2759"/>
<evidence type="ECO:0000259" key="1">
    <source>
        <dbReference type="PROSITE" id="PS50927"/>
    </source>
</evidence>
<dbReference type="EMBL" id="WIWS01000013">
    <property type="protein sequence ID" value="KAF3225820.1"/>
    <property type="molecule type" value="Genomic_DNA"/>
</dbReference>
<proteinExistence type="predicted"/>
<dbReference type="EMBL" id="WIPF01000010">
    <property type="protein sequence ID" value="KAF3230021.1"/>
    <property type="molecule type" value="Genomic_DNA"/>
</dbReference>
<dbReference type="PROSITE" id="PS50927">
    <property type="entry name" value="BULB_LECTIN"/>
    <property type="match status" value="1"/>
</dbReference>
<dbReference type="Gene3D" id="2.90.10.10">
    <property type="entry name" value="Bulb-type lectin domain"/>
    <property type="match status" value="1"/>
</dbReference>
<dbReference type="AlphaFoldDB" id="A0A6G1MLY2"/>
<dbReference type="Proteomes" id="UP000472727">
    <property type="component" value="Unassembled WGS sequence"/>
</dbReference>
<evidence type="ECO:0000313" key="8">
    <source>
        <dbReference type="Proteomes" id="UP000483672"/>
    </source>
</evidence>
<dbReference type="Proteomes" id="UP000483672">
    <property type="component" value="Unassembled WGS sequence"/>
</dbReference>
<organism evidence="2 7">
    <name type="scientific">Orbilia oligospora</name>
    <name type="common">Nematode-trapping fungus</name>
    <name type="synonym">Arthrobotrys oligospora</name>
    <dbReference type="NCBI Taxonomy" id="2813651"/>
    <lineage>
        <taxon>Eukaryota</taxon>
        <taxon>Fungi</taxon>
        <taxon>Dikarya</taxon>
        <taxon>Ascomycota</taxon>
        <taxon>Pezizomycotina</taxon>
        <taxon>Orbiliomycetes</taxon>
        <taxon>Orbiliales</taxon>
        <taxon>Orbiliaceae</taxon>
        <taxon>Orbilia</taxon>
    </lineage>
</organism>
<dbReference type="EMBL" id="WIWT01000004">
    <property type="protein sequence ID" value="KAF3221839.1"/>
    <property type="molecule type" value="Genomic_DNA"/>
</dbReference>
<name>A0A6G1MLY2_ORBOL</name>
<dbReference type="SUPFAM" id="SSF51110">
    <property type="entry name" value="alpha-D-mannose-specific plant lectins"/>
    <property type="match status" value="1"/>
</dbReference>
<dbReference type="InterPro" id="IPR001480">
    <property type="entry name" value="Bulb-type_lectin_dom"/>
</dbReference>
<evidence type="ECO:0000313" key="5">
    <source>
        <dbReference type="EMBL" id="KAF3230021.1"/>
    </source>
</evidence>
<gene>
    <name evidence="4" type="ORF">TWF106_001693</name>
    <name evidence="5" type="ORF">TWF191_000260</name>
    <name evidence="3" type="ORF">TWF679_007054</name>
    <name evidence="2" type="ORF">TWF788_008189</name>
</gene>
<sequence>MSESHNTLGNGEWLLKGHSLFSQDGSVEFKMQEDGKIAVYWGGECRFQNTAQQRYDVKGIYMQTDGNLCMYDNNGEPIWHTDTAGSTGDSTVICAVQNDGNVVLYKGTPIWSSKTYKG</sequence>
<accession>A0A6G1MLY2</accession>
<evidence type="ECO:0000313" key="3">
    <source>
        <dbReference type="EMBL" id="KAF3221839.1"/>
    </source>
</evidence>
<reference evidence="6 7" key="1">
    <citation type="submission" date="2019-06" db="EMBL/GenBank/DDBJ databases">
        <authorList>
            <person name="Palmer J.M."/>
        </authorList>
    </citation>
    <scope>NUCLEOTIDE SEQUENCE [LARGE SCALE GENOMIC DNA]</scope>
    <source>
        <strain evidence="4 6">TWF106</strain>
        <strain evidence="5 8">TWF191</strain>
        <strain evidence="3">TWF679</strain>
        <strain evidence="2 7">TWF788</strain>
    </source>
</reference>
<dbReference type="Proteomes" id="UP000614610">
    <property type="component" value="Unassembled WGS sequence"/>
</dbReference>
<dbReference type="SMART" id="SM00108">
    <property type="entry name" value="B_lectin"/>
    <property type="match status" value="1"/>
</dbReference>
<evidence type="ECO:0000313" key="2">
    <source>
        <dbReference type="EMBL" id="KAF3190668.1"/>
    </source>
</evidence>